<dbReference type="PROSITE" id="PS50943">
    <property type="entry name" value="HTH_CROC1"/>
    <property type="match status" value="1"/>
</dbReference>
<keyword evidence="4" id="KW-1185">Reference proteome</keyword>
<sequence length="122" mass="13877">MNQKQRQRLYDLLGDNVKKYRSQKGLTQEQLANEIALTRTSIVNIEQGRQHPPLYLLFDIAKVLGVELGTLLPDETVFLNTSLIDEESLKDISEKDVPKLTSFVADFMKKTGSHEQKTAKTD</sequence>
<gene>
    <name evidence="3" type="ORF">GCM10023187_53340</name>
</gene>
<keyword evidence="1" id="KW-0238">DNA-binding</keyword>
<feature type="domain" description="HTH cro/C1-type" evidence="2">
    <location>
        <begin position="17"/>
        <end position="71"/>
    </location>
</feature>
<dbReference type="Gene3D" id="1.10.260.40">
    <property type="entry name" value="lambda repressor-like DNA-binding domains"/>
    <property type="match status" value="1"/>
</dbReference>
<dbReference type="EMBL" id="BAABHB010000018">
    <property type="protein sequence ID" value="GAA4419225.1"/>
    <property type="molecule type" value="Genomic_DNA"/>
</dbReference>
<protein>
    <recommendedName>
        <fullName evidence="2">HTH cro/C1-type domain-containing protein</fullName>
    </recommendedName>
</protein>
<organism evidence="3 4">
    <name type="scientific">Nibrella viscosa</name>
    <dbReference type="NCBI Taxonomy" id="1084524"/>
    <lineage>
        <taxon>Bacteria</taxon>
        <taxon>Pseudomonadati</taxon>
        <taxon>Bacteroidota</taxon>
        <taxon>Cytophagia</taxon>
        <taxon>Cytophagales</taxon>
        <taxon>Spirosomataceae</taxon>
        <taxon>Nibrella</taxon>
    </lineage>
</organism>
<dbReference type="Proteomes" id="UP001500936">
    <property type="component" value="Unassembled WGS sequence"/>
</dbReference>
<dbReference type="SUPFAM" id="SSF47413">
    <property type="entry name" value="lambda repressor-like DNA-binding domains"/>
    <property type="match status" value="1"/>
</dbReference>
<evidence type="ECO:0000259" key="2">
    <source>
        <dbReference type="PROSITE" id="PS50943"/>
    </source>
</evidence>
<dbReference type="InterPro" id="IPR001387">
    <property type="entry name" value="Cro/C1-type_HTH"/>
</dbReference>
<dbReference type="InterPro" id="IPR010982">
    <property type="entry name" value="Lambda_DNA-bd_dom_sf"/>
</dbReference>
<evidence type="ECO:0000313" key="4">
    <source>
        <dbReference type="Proteomes" id="UP001500936"/>
    </source>
</evidence>
<dbReference type="SMART" id="SM00530">
    <property type="entry name" value="HTH_XRE"/>
    <property type="match status" value="1"/>
</dbReference>
<comment type="caution">
    <text evidence="3">The sequence shown here is derived from an EMBL/GenBank/DDBJ whole genome shotgun (WGS) entry which is preliminary data.</text>
</comment>
<dbReference type="RefSeq" id="WP_345271117.1">
    <property type="nucleotide sequence ID" value="NZ_BAABHB010000018.1"/>
</dbReference>
<dbReference type="Pfam" id="PF01381">
    <property type="entry name" value="HTH_3"/>
    <property type="match status" value="1"/>
</dbReference>
<dbReference type="PANTHER" id="PTHR46558">
    <property type="entry name" value="TRACRIPTIONAL REGULATORY PROTEIN-RELATED-RELATED"/>
    <property type="match status" value="1"/>
</dbReference>
<accession>A0ABP8L0E4</accession>
<name>A0ABP8L0E4_9BACT</name>
<dbReference type="CDD" id="cd00093">
    <property type="entry name" value="HTH_XRE"/>
    <property type="match status" value="1"/>
</dbReference>
<dbReference type="PANTHER" id="PTHR46558:SF3">
    <property type="entry name" value="TRANSCRIPTIONAL REGULATOR"/>
    <property type="match status" value="1"/>
</dbReference>
<evidence type="ECO:0000256" key="1">
    <source>
        <dbReference type="ARBA" id="ARBA00023125"/>
    </source>
</evidence>
<reference evidence="4" key="1">
    <citation type="journal article" date="2019" name="Int. J. Syst. Evol. Microbiol.">
        <title>The Global Catalogue of Microorganisms (GCM) 10K type strain sequencing project: providing services to taxonomists for standard genome sequencing and annotation.</title>
        <authorList>
            <consortium name="The Broad Institute Genomics Platform"/>
            <consortium name="The Broad Institute Genome Sequencing Center for Infectious Disease"/>
            <person name="Wu L."/>
            <person name="Ma J."/>
        </authorList>
    </citation>
    <scope>NUCLEOTIDE SEQUENCE [LARGE SCALE GENOMIC DNA]</scope>
    <source>
        <strain evidence="4">JCM 17925</strain>
    </source>
</reference>
<proteinExistence type="predicted"/>
<evidence type="ECO:0000313" key="3">
    <source>
        <dbReference type="EMBL" id="GAA4419225.1"/>
    </source>
</evidence>